<feature type="compositionally biased region" description="Basic residues" evidence="2">
    <location>
        <begin position="409"/>
        <end position="420"/>
    </location>
</feature>
<dbReference type="PANTHER" id="PTHR15327">
    <property type="entry name" value="MICROFIBRIL-ASSOCIATED PROTEIN"/>
    <property type="match status" value="1"/>
</dbReference>
<evidence type="ECO:0000259" key="3">
    <source>
        <dbReference type="Pfam" id="PF06991"/>
    </source>
</evidence>
<evidence type="ECO:0000313" key="4">
    <source>
        <dbReference type="EMBL" id="CAF0972654.1"/>
    </source>
</evidence>
<dbReference type="AlphaFoldDB" id="A0A8S2DSY6"/>
<organism evidence="4 6">
    <name type="scientific">Didymodactylos carnosus</name>
    <dbReference type="NCBI Taxonomy" id="1234261"/>
    <lineage>
        <taxon>Eukaryota</taxon>
        <taxon>Metazoa</taxon>
        <taxon>Spiralia</taxon>
        <taxon>Gnathifera</taxon>
        <taxon>Rotifera</taxon>
        <taxon>Eurotatoria</taxon>
        <taxon>Bdelloidea</taxon>
        <taxon>Philodinida</taxon>
        <taxon>Philodinidae</taxon>
        <taxon>Didymodactylos</taxon>
    </lineage>
</organism>
<evidence type="ECO:0000313" key="5">
    <source>
        <dbReference type="EMBL" id="CAF3743958.1"/>
    </source>
</evidence>
<feature type="region of interest" description="Disordered" evidence="2">
    <location>
        <begin position="395"/>
        <end position="420"/>
    </location>
</feature>
<feature type="region of interest" description="Disordered" evidence="2">
    <location>
        <begin position="266"/>
        <end position="285"/>
    </location>
</feature>
<dbReference type="Proteomes" id="UP000677228">
    <property type="component" value="Unassembled WGS sequence"/>
</dbReference>
<feature type="domain" description="Micro-fibrillar-associated protein 1 C-terminal" evidence="3">
    <location>
        <begin position="164"/>
        <end position="375"/>
    </location>
</feature>
<proteinExistence type="inferred from homology"/>
<dbReference type="InterPro" id="IPR033194">
    <property type="entry name" value="MFAP1"/>
</dbReference>
<feature type="compositionally biased region" description="Basic and acidic residues" evidence="2">
    <location>
        <begin position="395"/>
        <end position="408"/>
    </location>
</feature>
<feature type="region of interest" description="Disordered" evidence="2">
    <location>
        <begin position="59"/>
        <end position="96"/>
    </location>
</feature>
<feature type="compositionally biased region" description="Acidic residues" evidence="2">
    <location>
        <begin position="138"/>
        <end position="169"/>
    </location>
</feature>
<comment type="similarity">
    <text evidence="1">Belongs to the MFAP1 family.</text>
</comment>
<evidence type="ECO:0000256" key="2">
    <source>
        <dbReference type="SAM" id="MobiDB-lite"/>
    </source>
</evidence>
<name>A0A8S2DSY6_9BILA</name>
<comment type="caution">
    <text evidence="4">The sequence shown here is derived from an EMBL/GenBank/DDBJ whole genome shotgun (WGS) entry which is preliminary data.</text>
</comment>
<sequence>MNDTSTIILLRPDYASALNDYEEEEQEQEEIKSDSVTFVEMNDRRIRRLQGREFNADDDENDRILRHREVMDPQILQESNDDDDEQDEENERIAASALVNRTKVDIESDEDEELDESELEKRRQLLRLKAKDKIKEEELLEVEEEAAQIEKDDEESEYEESETDEEEDEDKARLKPVFVRKNDRRTVAEREAEEKHEIQLEMERKRMADQRKLQTQKMIEDLIRKDRQKQKEEDDRVECDFNTDDEGDEADYDLWKLRELKRLKRDREEREQREREQQEIERLRNMTEEERHAEYKANPKVFVNKAPKAKYKFLQKYYHRGAFFMDKTDVVYQRDYSEPTLEDHFDKSILPKVMQVKNFGMAGRTKYTHLVDQDTTSFESPWASDKASNIKFHNERGGGMKQLFDRPAKKNTFHKSKKTE</sequence>
<evidence type="ECO:0000256" key="1">
    <source>
        <dbReference type="ARBA" id="ARBA00008155"/>
    </source>
</evidence>
<feature type="compositionally biased region" description="Basic and acidic residues" evidence="2">
    <location>
        <begin position="62"/>
        <end position="71"/>
    </location>
</feature>
<dbReference type="InterPro" id="IPR009730">
    <property type="entry name" value="MFAP1_C"/>
</dbReference>
<feature type="compositionally biased region" description="Basic and acidic residues" evidence="2">
    <location>
        <begin position="224"/>
        <end position="234"/>
    </location>
</feature>
<feature type="compositionally biased region" description="Acidic residues" evidence="2">
    <location>
        <begin position="79"/>
        <end position="90"/>
    </location>
</feature>
<feature type="compositionally biased region" description="Basic and acidic residues" evidence="2">
    <location>
        <begin position="180"/>
        <end position="213"/>
    </location>
</feature>
<feature type="region of interest" description="Disordered" evidence="2">
    <location>
        <begin position="137"/>
        <end position="213"/>
    </location>
</feature>
<protein>
    <recommendedName>
        <fullName evidence="3">Micro-fibrillar-associated protein 1 C-terminal domain-containing protein</fullName>
    </recommendedName>
</protein>
<gene>
    <name evidence="4" type="ORF">OVA965_LOCUS13182</name>
    <name evidence="5" type="ORF">TMI583_LOCUS13185</name>
</gene>
<dbReference type="EMBL" id="CAJNOK010005445">
    <property type="protein sequence ID" value="CAF0972654.1"/>
    <property type="molecule type" value="Genomic_DNA"/>
</dbReference>
<dbReference type="Proteomes" id="UP000682733">
    <property type="component" value="Unassembled WGS sequence"/>
</dbReference>
<dbReference type="EMBL" id="CAJOBA010005451">
    <property type="protein sequence ID" value="CAF3743958.1"/>
    <property type="molecule type" value="Genomic_DNA"/>
</dbReference>
<feature type="region of interest" description="Disordered" evidence="2">
    <location>
        <begin position="224"/>
        <end position="243"/>
    </location>
</feature>
<accession>A0A8S2DSY6</accession>
<dbReference type="Pfam" id="PF06991">
    <property type="entry name" value="MFAP1"/>
    <property type="match status" value="1"/>
</dbReference>
<evidence type="ECO:0000313" key="6">
    <source>
        <dbReference type="Proteomes" id="UP000677228"/>
    </source>
</evidence>
<reference evidence="4" key="1">
    <citation type="submission" date="2021-02" db="EMBL/GenBank/DDBJ databases">
        <authorList>
            <person name="Nowell W R."/>
        </authorList>
    </citation>
    <scope>NUCLEOTIDE SEQUENCE</scope>
</reference>